<comment type="caution">
    <text evidence="1">The sequence shown here is derived from an EMBL/GenBank/DDBJ whole genome shotgun (WGS) entry which is preliminary data.</text>
</comment>
<name>X0TKX3_9ZZZZ</name>
<organism evidence="1">
    <name type="scientific">marine sediment metagenome</name>
    <dbReference type="NCBI Taxonomy" id="412755"/>
    <lineage>
        <taxon>unclassified sequences</taxon>
        <taxon>metagenomes</taxon>
        <taxon>ecological metagenomes</taxon>
    </lineage>
</organism>
<reference evidence="1" key="1">
    <citation type="journal article" date="2014" name="Front. Microbiol.">
        <title>High frequency of phylogenetically diverse reductive dehalogenase-homologous genes in deep subseafloor sedimentary metagenomes.</title>
        <authorList>
            <person name="Kawai M."/>
            <person name="Futagami T."/>
            <person name="Toyoda A."/>
            <person name="Takaki Y."/>
            <person name="Nishi S."/>
            <person name="Hori S."/>
            <person name="Arai W."/>
            <person name="Tsubouchi T."/>
            <person name="Morono Y."/>
            <person name="Uchiyama I."/>
            <person name="Ito T."/>
            <person name="Fujiyama A."/>
            <person name="Inagaki F."/>
            <person name="Takami H."/>
        </authorList>
    </citation>
    <scope>NUCLEOTIDE SEQUENCE</scope>
    <source>
        <strain evidence="1">Expedition CK06-06</strain>
    </source>
</reference>
<dbReference type="AlphaFoldDB" id="X0TKX3"/>
<evidence type="ECO:0000313" key="1">
    <source>
        <dbReference type="EMBL" id="GAF76735.1"/>
    </source>
</evidence>
<evidence type="ECO:0008006" key="2">
    <source>
        <dbReference type="Google" id="ProtNLM"/>
    </source>
</evidence>
<gene>
    <name evidence="1" type="ORF">S01H1_13549</name>
</gene>
<dbReference type="EMBL" id="BARS01006995">
    <property type="protein sequence ID" value="GAF76735.1"/>
    <property type="molecule type" value="Genomic_DNA"/>
</dbReference>
<dbReference type="InterPro" id="IPR016155">
    <property type="entry name" value="Mopterin_synth/thiamin_S_b"/>
</dbReference>
<protein>
    <recommendedName>
        <fullName evidence="2">Ubiquitin Mut7-C domain-containing protein</fullName>
    </recommendedName>
</protein>
<dbReference type="SUPFAM" id="SSF54285">
    <property type="entry name" value="MoaD/ThiS"/>
    <property type="match status" value="1"/>
</dbReference>
<accession>X0TKX3</accession>
<sequence>MVIYLKAGSELRHRLKPDIDYYTRRIETDAGKTIKEVLIDLGINPALVAFVYTEGKVKSLDFIPSDGQSITLQPPVSGG</sequence>
<proteinExistence type="predicted"/>